<organism evidence="1 2">
    <name type="scientific">Pristionchus mayeri</name>
    <dbReference type="NCBI Taxonomy" id="1317129"/>
    <lineage>
        <taxon>Eukaryota</taxon>
        <taxon>Metazoa</taxon>
        <taxon>Ecdysozoa</taxon>
        <taxon>Nematoda</taxon>
        <taxon>Chromadorea</taxon>
        <taxon>Rhabditida</taxon>
        <taxon>Rhabditina</taxon>
        <taxon>Diplogasteromorpha</taxon>
        <taxon>Diplogasteroidea</taxon>
        <taxon>Neodiplogasteridae</taxon>
        <taxon>Pristionchus</taxon>
    </lineage>
</organism>
<name>A0AAN5HXG2_9BILA</name>
<dbReference type="GO" id="GO:0008080">
    <property type="term" value="F:N-acetyltransferase activity"/>
    <property type="evidence" value="ECO:0007669"/>
    <property type="project" value="TreeGrafter"/>
</dbReference>
<dbReference type="Gene3D" id="3.40.630.30">
    <property type="match status" value="1"/>
</dbReference>
<gene>
    <name evidence="1" type="ORF">PMAYCL1PPCAC_15013</name>
</gene>
<dbReference type="Proteomes" id="UP001328107">
    <property type="component" value="Unassembled WGS sequence"/>
</dbReference>
<dbReference type="PANTHER" id="PTHR20905">
    <property type="entry name" value="N-ACETYLTRANSFERASE-RELATED"/>
    <property type="match status" value="1"/>
</dbReference>
<feature type="non-terminal residue" evidence="1">
    <location>
        <position position="242"/>
    </location>
</feature>
<evidence type="ECO:0000313" key="2">
    <source>
        <dbReference type="Proteomes" id="UP001328107"/>
    </source>
</evidence>
<keyword evidence="2" id="KW-1185">Reference proteome</keyword>
<proteinExistence type="predicted"/>
<accession>A0AAN5HXG2</accession>
<reference evidence="2" key="1">
    <citation type="submission" date="2022-10" db="EMBL/GenBank/DDBJ databases">
        <title>Genome assembly of Pristionchus species.</title>
        <authorList>
            <person name="Yoshida K."/>
            <person name="Sommer R.J."/>
        </authorList>
    </citation>
    <scope>NUCLEOTIDE SEQUENCE [LARGE SCALE GENOMIC DNA]</scope>
    <source>
        <strain evidence="2">RS5460</strain>
    </source>
</reference>
<dbReference type="AlphaFoldDB" id="A0AAN5HXG2"/>
<protein>
    <recommendedName>
        <fullName evidence="3">N-acetyltransferase domain-containing protein</fullName>
    </recommendedName>
</protein>
<sequence>MLSLTARRLAQSAVGCRTVGPTPRDPTAKYDFVPAEARDKGEIMDVTLKTLFAIEPHTRALGITAENGSEFIDWLVSKSLKYPHSMRIVHKESGKVRFPLFTCQYLRKISDDSDDVDLSQAGEGVQILGLLLRAYSRCQILDTLDVQVLRRELTFVDAAHQRQGIAQYLVHLGLDFDELRSRCLDGIVSEASSIANQTLLAKNGYEELARSKRKEYVRSNGEPVVFPDATETIKLFYLNLKQ</sequence>
<dbReference type="PANTHER" id="PTHR20905:SF30">
    <property type="entry name" value="N-ACETYLTRANSFERASE DOMAIN-CONTAINING PROTEIN"/>
    <property type="match status" value="1"/>
</dbReference>
<comment type="caution">
    <text evidence="1">The sequence shown here is derived from an EMBL/GenBank/DDBJ whole genome shotgun (WGS) entry which is preliminary data.</text>
</comment>
<evidence type="ECO:0000313" key="1">
    <source>
        <dbReference type="EMBL" id="GMR44818.1"/>
    </source>
</evidence>
<evidence type="ECO:0008006" key="3">
    <source>
        <dbReference type="Google" id="ProtNLM"/>
    </source>
</evidence>
<dbReference type="EMBL" id="BTRK01000004">
    <property type="protein sequence ID" value="GMR44818.1"/>
    <property type="molecule type" value="Genomic_DNA"/>
</dbReference>